<dbReference type="KEGG" id="bfo:118412356"/>
<evidence type="ECO:0000313" key="8">
    <source>
        <dbReference type="Proteomes" id="UP000001554"/>
    </source>
</evidence>
<organism evidence="8 9">
    <name type="scientific">Branchiostoma floridae</name>
    <name type="common">Florida lancelet</name>
    <name type="synonym">Amphioxus</name>
    <dbReference type="NCBI Taxonomy" id="7739"/>
    <lineage>
        <taxon>Eukaryota</taxon>
        <taxon>Metazoa</taxon>
        <taxon>Chordata</taxon>
        <taxon>Cephalochordata</taxon>
        <taxon>Leptocardii</taxon>
        <taxon>Amphioxiformes</taxon>
        <taxon>Branchiostomatidae</taxon>
        <taxon>Branchiostoma</taxon>
    </lineage>
</organism>
<dbReference type="OrthoDB" id="15153at2759"/>
<dbReference type="FunFam" id="3.20.20.80:FF:000245">
    <property type="entry name" value="Histone H2B"/>
    <property type="match status" value="1"/>
</dbReference>
<evidence type="ECO:0000256" key="1">
    <source>
        <dbReference type="ARBA" id="ARBA00008875"/>
    </source>
</evidence>
<dbReference type="InterPro" id="IPR051923">
    <property type="entry name" value="Glycosyl_Hydrolase_39"/>
</dbReference>
<reference evidence="8" key="1">
    <citation type="journal article" date="2020" name="Nat. Ecol. Evol.">
        <title>Deeply conserved synteny resolves early events in vertebrate evolution.</title>
        <authorList>
            <person name="Simakov O."/>
            <person name="Marletaz F."/>
            <person name="Yue J.X."/>
            <person name="O'Connell B."/>
            <person name="Jenkins J."/>
            <person name="Brandt A."/>
            <person name="Calef R."/>
            <person name="Tung C.H."/>
            <person name="Huang T.K."/>
            <person name="Schmutz J."/>
            <person name="Satoh N."/>
            <person name="Yu J.K."/>
            <person name="Putnam N.H."/>
            <person name="Green R.E."/>
            <person name="Rokhsar D.S."/>
        </authorList>
    </citation>
    <scope>NUCLEOTIDE SEQUENCE [LARGE SCALE GENOMIC DNA]</scope>
    <source>
        <strain evidence="8">S238N-H82</strain>
    </source>
</reference>
<dbReference type="OMA" id="RYETWNE"/>
<dbReference type="InterPro" id="IPR049167">
    <property type="entry name" value="GH39_C"/>
</dbReference>
<dbReference type="GeneID" id="118412356"/>
<dbReference type="AlphaFoldDB" id="A0A9J7KWW1"/>
<dbReference type="InterPro" id="IPR017853">
    <property type="entry name" value="GH"/>
</dbReference>
<evidence type="ECO:0000259" key="7">
    <source>
        <dbReference type="Pfam" id="PF21200"/>
    </source>
</evidence>
<proteinExistence type="inferred from homology"/>
<feature type="active site" description="Proton donor" evidence="4">
    <location>
        <position position="182"/>
    </location>
</feature>
<feature type="domain" description="Glycosyl hydrolases family 39 N-terminal catalytic" evidence="6">
    <location>
        <begin position="32"/>
        <end position="529"/>
    </location>
</feature>
<keyword evidence="3" id="KW-0326">Glycosidase</keyword>
<dbReference type="Gene3D" id="3.20.20.80">
    <property type="entry name" value="Glycosidases"/>
    <property type="match status" value="1"/>
</dbReference>
<accession>A0A9J7KWW1</accession>
<evidence type="ECO:0000259" key="6">
    <source>
        <dbReference type="Pfam" id="PF01229"/>
    </source>
</evidence>
<dbReference type="InterPro" id="IPR013783">
    <property type="entry name" value="Ig-like_fold"/>
</dbReference>
<feature type="signal peptide" evidence="5">
    <location>
        <begin position="1"/>
        <end position="22"/>
    </location>
</feature>
<dbReference type="InterPro" id="IPR049165">
    <property type="entry name" value="GH39_as"/>
</dbReference>
<evidence type="ECO:0000256" key="2">
    <source>
        <dbReference type="ARBA" id="ARBA00022801"/>
    </source>
</evidence>
<dbReference type="Proteomes" id="UP000001554">
    <property type="component" value="Chromosome 3"/>
</dbReference>
<evidence type="ECO:0000256" key="5">
    <source>
        <dbReference type="SAM" id="SignalP"/>
    </source>
</evidence>
<evidence type="ECO:0000256" key="3">
    <source>
        <dbReference type="ARBA" id="ARBA00023295"/>
    </source>
</evidence>
<sequence length="652" mass="73827">MSGCSCAILCLIFLLLTVACSPDNVGGLTTYHVHVDASKIVQNLTHFWESTGFCPPLPHQRADQYDLSEDEVQNLALIGSVPLGGIKQVRIHWLLDLVTARLESGHPVYNFTLLDNLVDNLWQNGLYPGFELMGNPSNIFTDFENKTQVYMWRDLVYQLADRYIEEYGDGYVEMWNFETWNEPDHHDFDNLNFTVQGFLNYYDACSEGLKKASPYLKFGGPGGACRQPSFSRICWALLEHCSNGTNYFTGETGVRLDFISFHKKGTPGYSMTILAAEMNTIHKIQTDYPKLKDVPIYNNEADPLVGWNKAEEWRADVRYAAMVAKVIVMHQKFIIGAGMPFSLLGNDNGFMNFHPNYFQQRTLLARFQMNKTEPRSVQFVRKPVLTVMGLLSLLGEEEVYGSTDLPDRNSLSDMNSPVDVLAAVHTPSLEHSSDSWQASVLVYSSNDTAEVVNPMATVQLNLNNMRPPENTTDMMYVLYQLDNQHSNPYNVWLKQGKPVFPTRQQFAEMRAAEDALRFGPKPFPTSGSMSLSTPLPRPGVLLLHVCAKPEQEPDQTTSVRLHKITDDTVLVLWDDKCVNSRCLLTFEVEFSSSSQKGPYKRINQRDQIFTAFVYSPTQISSGLPVTTVHGWYRVRAVDYWGRAGEYSLPQKL</sequence>
<name>A0A9J7KWW1_BRAFL</name>
<dbReference type="GO" id="GO:0005975">
    <property type="term" value="P:carbohydrate metabolic process"/>
    <property type="evidence" value="ECO:0007669"/>
    <property type="project" value="InterPro"/>
</dbReference>
<dbReference type="PROSITE" id="PS01027">
    <property type="entry name" value="GLYCOSYL_HYDROL_F39"/>
    <property type="match status" value="1"/>
</dbReference>
<protein>
    <submittedName>
        <fullName evidence="9">Alpha-L-iduronidase-like</fullName>
    </submittedName>
</protein>
<evidence type="ECO:0000256" key="4">
    <source>
        <dbReference type="PIRSR" id="PIRSR600514-1"/>
    </source>
</evidence>
<dbReference type="SUPFAM" id="SSF51011">
    <property type="entry name" value="Glycosyl hydrolase domain"/>
    <property type="match status" value="1"/>
</dbReference>
<keyword evidence="2" id="KW-0378">Hydrolase</keyword>
<dbReference type="Gene3D" id="2.60.40.10">
    <property type="entry name" value="Immunoglobulins"/>
    <property type="match status" value="1"/>
</dbReference>
<reference evidence="9" key="2">
    <citation type="submission" date="2025-08" db="UniProtKB">
        <authorList>
            <consortium name="RefSeq"/>
        </authorList>
    </citation>
    <scope>IDENTIFICATION</scope>
    <source>
        <strain evidence="9">S238N-H82</strain>
        <tissue evidence="9">Testes</tissue>
    </source>
</reference>
<dbReference type="PANTHER" id="PTHR12631">
    <property type="entry name" value="ALPHA-L-IDURONIDASE"/>
    <property type="match status" value="1"/>
</dbReference>
<feature type="domain" description="Alpha-L-iduronidase C-terminal" evidence="7">
    <location>
        <begin position="557"/>
        <end position="651"/>
    </location>
</feature>
<dbReference type="SUPFAM" id="SSF51445">
    <property type="entry name" value="(Trans)glycosidases"/>
    <property type="match status" value="1"/>
</dbReference>
<dbReference type="RefSeq" id="XP_035671069.1">
    <property type="nucleotide sequence ID" value="XM_035815176.1"/>
</dbReference>
<dbReference type="Pfam" id="PF01229">
    <property type="entry name" value="Glyco_hydro_39"/>
    <property type="match status" value="1"/>
</dbReference>
<dbReference type="InterPro" id="IPR049166">
    <property type="entry name" value="GH39_cat"/>
</dbReference>
<dbReference type="Gene3D" id="2.60.40.1500">
    <property type="entry name" value="Glycosyl hydrolase domain, family 39"/>
    <property type="match status" value="1"/>
</dbReference>
<evidence type="ECO:0000313" key="9">
    <source>
        <dbReference type="RefSeq" id="XP_035671069.1"/>
    </source>
</evidence>
<dbReference type="GO" id="GO:0003940">
    <property type="term" value="F:L-iduronidase activity"/>
    <property type="evidence" value="ECO:0000318"/>
    <property type="project" value="GO_Central"/>
</dbReference>
<dbReference type="PRINTS" id="PR00745">
    <property type="entry name" value="GLHYDRLASE39"/>
</dbReference>
<gene>
    <name evidence="9" type="primary">LOC118412356</name>
</gene>
<comment type="similarity">
    <text evidence="1">Belongs to the glycosyl hydrolase 39 family.</text>
</comment>
<dbReference type="InterPro" id="IPR000514">
    <property type="entry name" value="Glyco_hydro_39"/>
</dbReference>
<dbReference type="Pfam" id="PF21200">
    <property type="entry name" value="Glyco_hydro_39_C"/>
    <property type="match status" value="1"/>
</dbReference>
<dbReference type="PANTHER" id="PTHR12631:SF8">
    <property type="entry name" value="ALPHA-L-IDURONIDASE"/>
    <property type="match status" value="1"/>
</dbReference>
<keyword evidence="5" id="KW-0732">Signal</keyword>
<feature type="chain" id="PRO_5039897453" evidence="5">
    <location>
        <begin position="23"/>
        <end position="652"/>
    </location>
</feature>
<keyword evidence="8" id="KW-1185">Reference proteome</keyword>
<dbReference type="FunFam" id="2.60.40.1500:FF:000002">
    <property type="entry name" value="Iduronidase alpha-L"/>
    <property type="match status" value="1"/>
</dbReference>